<reference evidence="3" key="1">
    <citation type="journal article" date="2014" name="Int. J. Syst. Evol. Microbiol.">
        <title>Complete genome sequence of Corynebacterium casei LMG S-19264T (=DSM 44701T), isolated from a smear-ripened cheese.</title>
        <authorList>
            <consortium name="US DOE Joint Genome Institute (JGI-PGF)"/>
            <person name="Walter F."/>
            <person name="Albersmeier A."/>
            <person name="Kalinowski J."/>
            <person name="Ruckert C."/>
        </authorList>
    </citation>
    <scope>NUCLEOTIDE SEQUENCE</scope>
    <source>
        <strain evidence="3">KCTC 42097</strain>
    </source>
</reference>
<accession>A0A8J3GJ48</accession>
<dbReference type="CDD" id="cd03051">
    <property type="entry name" value="GST_N_GTT2_like"/>
    <property type="match status" value="1"/>
</dbReference>
<dbReference type="InterPro" id="IPR004046">
    <property type="entry name" value="GST_C"/>
</dbReference>
<dbReference type="Gene3D" id="3.40.30.10">
    <property type="entry name" value="Glutaredoxin"/>
    <property type="match status" value="1"/>
</dbReference>
<feature type="domain" description="GST N-terminal" evidence="1">
    <location>
        <begin position="1"/>
        <end position="81"/>
    </location>
</feature>
<dbReference type="InterPro" id="IPR034346">
    <property type="entry name" value="Gtt2-like_C"/>
</dbReference>
<dbReference type="InterPro" id="IPR010987">
    <property type="entry name" value="Glutathione-S-Trfase_C-like"/>
</dbReference>
<dbReference type="RefSeq" id="WP_189490976.1">
    <property type="nucleotide sequence ID" value="NZ_BMZO01000008.1"/>
</dbReference>
<reference evidence="3" key="2">
    <citation type="submission" date="2020-09" db="EMBL/GenBank/DDBJ databases">
        <authorList>
            <person name="Sun Q."/>
            <person name="Kim S."/>
        </authorList>
    </citation>
    <scope>NUCLEOTIDE SEQUENCE</scope>
    <source>
        <strain evidence="3">KCTC 42097</strain>
    </source>
</reference>
<dbReference type="SFLD" id="SFLDS00019">
    <property type="entry name" value="Glutathione_Transferase_(cytos"/>
    <property type="match status" value="1"/>
</dbReference>
<dbReference type="PROSITE" id="PS50405">
    <property type="entry name" value="GST_CTER"/>
    <property type="match status" value="1"/>
</dbReference>
<dbReference type="PROSITE" id="PS50404">
    <property type="entry name" value="GST_NTER"/>
    <property type="match status" value="1"/>
</dbReference>
<organism evidence="3 4">
    <name type="scientific">Limoniibacter endophyticus</name>
    <dbReference type="NCBI Taxonomy" id="1565040"/>
    <lineage>
        <taxon>Bacteria</taxon>
        <taxon>Pseudomonadati</taxon>
        <taxon>Pseudomonadota</taxon>
        <taxon>Alphaproteobacteria</taxon>
        <taxon>Hyphomicrobiales</taxon>
        <taxon>Bartonellaceae</taxon>
        <taxon>Limoniibacter</taxon>
    </lineage>
</organism>
<proteinExistence type="predicted"/>
<dbReference type="InterPro" id="IPR036249">
    <property type="entry name" value="Thioredoxin-like_sf"/>
</dbReference>
<dbReference type="AlphaFoldDB" id="A0A8J3GJ48"/>
<evidence type="ECO:0000313" key="3">
    <source>
        <dbReference type="EMBL" id="GHC75806.1"/>
    </source>
</evidence>
<dbReference type="Gene3D" id="1.20.1050.10">
    <property type="match status" value="1"/>
</dbReference>
<dbReference type="Pfam" id="PF00043">
    <property type="entry name" value="GST_C"/>
    <property type="match status" value="1"/>
</dbReference>
<dbReference type="Proteomes" id="UP000641137">
    <property type="component" value="Unassembled WGS sequence"/>
</dbReference>
<dbReference type="InterPro" id="IPR034345">
    <property type="entry name" value="Gtt2-like_N"/>
</dbReference>
<dbReference type="PANTHER" id="PTHR44051">
    <property type="entry name" value="GLUTATHIONE S-TRANSFERASE-RELATED"/>
    <property type="match status" value="1"/>
</dbReference>
<evidence type="ECO:0000313" key="4">
    <source>
        <dbReference type="Proteomes" id="UP000641137"/>
    </source>
</evidence>
<protein>
    <submittedName>
        <fullName evidence="3">Glutathione S-transferase</fullName>
    </submittedName>
</protein>
<dbReference type="PANTHER" id="PTHR44051:SF8">
    <property type="entry name" value="GLUTATHIONE S-TRANSFERASE GSTA"/>
    <property type="match status" value="1"/>
</dbReference>
<feature type="domain" description="GST C-terminal" evidence="2">
    <location>
        <begin position="86"/>
        <end position="203"/>
    </location>
</feature>
<comment type="caution">
    <text evidence="3">The sequence shown here is derived from an EMBL/GenBank/DDBJ whole genome shotgun (WGS) entry which is preliminary data.</text>
</comment>
<dbReference type="InterPro" id="IPR040079">
    <property type="entry name" value="Glutathione_S-Trfase"/>
</dbReference>
<dbReference type="InterPro" id="IPR036282">
    <property type="entry name" value="Glutathione-S-Trfase_C_sf"/>
</dbReference>
<dbReference type="EMBL" id="BMZO01000008">
    <property type="protein sequence ID" value="GHC75806.1"/>
    <property type="molecule type" value="Genomic_DNA"/>
</dbReference>
<name>A0A8J3GJ48_9HYPH</name>
<dbReference type="CDD" id="cd03182">
    <property type="entry name" value="GST_C_GTT2_like"/>
    <property type="match status" value="1"/>
</dbReference>
<evidence type="ECO:0000259" key="1">
    <source>
        <dbReference type="PROSITE" id="PS50404"/>
    </source>
</evidence>
<sequence length="203" mass="22974">MKLFDGGMAPNPRRVRIFLAEKGIEVPIVPVNMAAMEHRADDIAARNPLRALPVLELDDGVILTESVAICRYFEALYPDPSLFGTSALEQAQIEMWHRRIELKLLAHIQAAFRHLHPAMKEWEVPQVPEWGEINKPKAVDFMRFLDGELATRSYIAGENFSIADITTMIALDFTKPARIAIPDDFEHLRAYHARMKARPSSSA</sequence>
<dbReference type="SUPFAM" id="SSF47616">
    <property type="entry name" value="GST C-terminal domain-like"/>
    <property type="match status" value="1"/>
</dbReference>
<keyword evidence="4" id="KW-1185">Reference proteome</keyword>
<dbReference type="SUPFAM" id="SSF52833">
    <property type="entry name" value="Thioredoxin-like"/>
    <property type="match status" value="1"/>
</dbReference>
<dbReference type="InterPro" id="IPR004045">
    <property type="entry name" value="Glutathione_S-Trfase_N"/>
</dbReference>
<evidence type="ECO:0000259" key="2">
    <source>
        <dbReference type="PROSITE" id="PS50405"/>
    </source>
</evidence>
<gene>
    <name evidence="3" type="ORF">GCM10010136_26100</name>
</gene>
<dbReference type="SFLD" id="SFLDG00358">
    <property type="entry name" value="Main_(cytGST)"/>
    <property type="match status" value="1"/>
</dbReference>
<dbReference type="Pfam" id="PF13409">
    <property type="entry name" value="GST_N_2"/>
    <property type="match status" value="1"/>
</dbReference>